<keyword evidence="3" id="KW-1185">Reference proteome</keyword>
<sequence>MTPSSDDVHHMMDESSARFYPNRGRKSRGMRQHQYRIKAKRLEYNEIDLSSSGEIGQQISSSCTFIRNEGPPNNIISLLSYLLPFDLVFSI</sequence>
<dbReference type="Proteomes" id="UP000784294">
    <property type="component" value="Unassembled WGS sequence"/>
</dbReference>
<evidence type="ECO:0000313" key="3">
    <source>
        <dbReference type="Proteomes" id="UP000784294"/>
    </source>
</evidence>
<dbReference type="EMBL" id="CAAALY010046559">
    <property type="protein sequence ID" value="VEL20460.1"/>
    <property type="molecule type" value="Genomic_DNA"/>
</dbReference>
<gene>
    <name evidence="2" type="ORF">PXEA_LOCUS13900</name>
</gene>
<proteinExistence type="predicted"/>
<organism evidence="2 3">
    <name type="scientific">Protopolystoma xenopodis</name>
    <dbReference type="NCBI Taxonomy" id="117903"/>
    <lineage>
        <taxon>Eukaryota</taxon>
        <taxon>Metazoa</taxon>
        <taxon>Spiralia</taxon>
        <taxon>Lophotrochozoa</taxon>
        <taxon>Platyhelminthes</taxon>
        <taxon>Monogenea</taxon>
        <taxon>Polyopisthocotylea</taxon>
        <taxon>Polystomatidea</taxon>
        <taxon>Polystomatidae</taxon>
        <taxon>Protopolystoma</taxon>
    </lineage>
</organism>
<evidence type="ECO:0000313" key="2">
    <source>
        <dbReference type="EMBL" id="VEL20460.1"/>
    </source>
</evidence>
<name>A0A448WUH2_9PLAT</name>
<evidence type="ECO:0000256" key="1">
    <source>
        <dbReference type="SAM" id="MobiDB-lite"/>
    </source>
</evidence>
<accession>A0A448WUH2</accession>
<feature type="compositionally biased region" description="Basic residues" evidence="1">
    <location>
        <begin position="23"/>
        <end position="32"/>
    </location>
</feature>
<feature type="compositionally biased region" description="Basic and acidic residues" evidence="1">
    <location>
        <begin position="1"/>
        <end position="16"/>
    </location>
</feature>
<dbReference type="AlphaFoldDB" id="A0A448WUH2"/>
<feature type="region of interest" description="Disordered" evidence="1">
    <location>
        <begin position="1"/>
        <end position="32"/>
    </location>
</feature>
<reference evidence="2" key="1">
    <citation type="submission" date="2018-11" db="EMBL/GenBank/DDBJ databases">
        <authorList>
            <consortium name="Pathogen Informatics"/>
        </authorList>
    </citation>
    <scope>NUCLEOTIDE SEQUENCE</scope>
</reference>
<protein>
    <submittedName>
        <fullName evidence="2">Uncharacterized protein</fullName>
    </submittedName>
</protein>
<comment type="caution">
    <text evidence="2">The sequence shown here is derived from an EMBL/GenBank/DDBJ whole genome shotgun (WGS) entry which is preliminary data.</text>
</comment>